<protein>
    <submittedName>
        <fullName evidence="2">Uncharacterized protein</fullName>
    </submittedName>
</protein>
<gene>
    <name evidence="2" type="ORF">PLICRDRAFT_443074</name>
</gene>
<dbReference type="Proteomes" id="UP000053263">
    <property type="component" value="Unassembled WGS sequence"/>
</dbReference>
<dbReference type="EMBL" id="KN832574">
    <property type="protein sequence ID" value="KII83828.1"/>
    <property type="molecule type" value="Genomic_DNA"/>
</dbReference>
<accession>A0A0C9T6U5</accession>
<organism evidence="2 3">
    <name type="scientific">Plicaturopsis crispa FD-325 SS-3</name>
    <dbReference type="NCBI Taxonomy" id="944288"/>
    <lineage>
        <taxon>Eukaryota</taxon>
        <taxon>Fungi</taxon>
        <taxon>Dikarya</taxon>
        <taxon>Basidiomycota</taxon>
        <taxon>Agaricomycotina</taxon>
        <taxon>Agaricomycetes</taxon>
        <taxon>Agaricomycetidae</taxon>
        <taxon>Amylocorticiales</taxon>
        <taxon>Amylocorticiaceae</taxon>
        <taxon>Plicatura</taxon>
        <taxon>Plicaturopsis crispa</taxon>
    </lineage>
</organism>
<proteinExistence type="predicted"/>
<evidence type="ECO:0000313" key="2">
    <source>
        <dbReference type="EMBL" id="KII83828.1"/>
    </source>
</evidence>
<sequence>MATRSRLRRASTARGTLSPVTRSPGDQRHRRLATVNNLNFIAQRLASVCMLHCIMCFKSACSYLRQTIHPIIPHSCALQVVFSVSCANMS</sequence>
<dbReference type="HOGENOM" id="CLU_2441795_0_0_1"/>
<name>A0A0C9T6U5_PLICR</name>
<keyword evidence="3" id="KW-1185">Reference proteome</keyword>
<feature type="compositionally biased region" description="Basic residues" evidence="1">
    <location>
        <begin position="1"/>
        <end position="11"/>
    </location>
</feature>
<dbReference type="AlphaFoldDB" id="A0A0C9T6U5"/>
<evidence type="ECO:0000256" key="1">
    <source>
        <dbReference type="SAM" id="MobiDB-lite"/>
    </source>
</evidence>
<evidence type="ECO:0000313" key="3">
    <source>
        <dbReference type="Proteomes" id="UP000053263"/>
    </source>
</evidence>
<reference evidence="2 3" key="1">
    <citation type="submission" date="2014-06" db="EMBL/GenBank/DDBJ databases">
        <title>Evolutionary Origins and Diversification of the Mycorrhizal Mutualists.</title>
        <authorList>
            <consortium name="DOE Joint Genome Institute"/>
            <consortium name="Mycorrhizal Genomics Consortium"/>
            <person name="Kohler A."/>
            <person name="Kuo A."/>
            <person name="Nagy L.G."/>
            <person name="Floudas D."/>
            <person name="Copeland A."/>
            <person name="Barry K.W."/>
            <person name="Cichocki N."/>
            <person name="Veneault-Fourrey C."/>
            <person name="LaButti K."/>
            <person name="Lindquist E.A."/>
            <person name="Lipzen A."/>
            <person name="Lundell T."/>
            <person name="Morin E."/>
            <person name="Murat C."/>
            <person name="Riley R."/>
            <person name="Ohm R."/>
            <person name="Sun H."/>
            <person name="Tunlid A."/>
            <person name="Henrissat B."/>
            <person name="Grigoriev I.V."/>
            <person name="Hibbett D.S."/>
            <person name="Martin F."/>
        </authorList>
    </citation>
    <scope>NUCLEOTIDE SEQUENCE [LARGE SCALE GENOMIC DNA]</scope>
    <source>
        <strain evidence="2 3">FD-325 SS-3</strain>
    </source>
</reference>
<feature type="region of interest" description="Disordered" evidence="1">
    <location>
        <begin position="1"/>
        <end position="28"/>
    </location>
</feature>